<dbReference type="AlphaFoldDB" id="A0A0N4U541"/>
<sequence>MVKENKIVHKLGNSMAEKILASQTINFCTVDAGTTVKICNKFIHPLNGILEYVLYQKEKAKLIIRDCSGKRVLPKTPKRQNRTVKVAARIGAFVEELSAIDLKSKPIDEADGTKNELSETSVHQIPAHRSKGMELRSHCCPCPSTPKTPISVLGESSKLPCTPIRTCNNMAKDFGARKITKTPVRNEHSTNLKAGNAVRKSAIMRKLEEKARMVIMNKEEIIREKVERAKRWCLNEDGCDHVIFCLFDGPVKYTLDKSGQKPLKGYRPYGRLPVFLLKAESVLSDMIVATPFCPELSDAPQPIPLFRVKITRIVHLSHVPLGASCASGDADAVSKIPFHILQITCTLSLFHA</sequence>
<dbReference type="Proteomes" id="UP000274756">
    <property type="component" value="Unassembled WGS sequence"/>
</dbReference>
<reference evidence="1 3" key="2">
    <citation type="submission" date="2018-11" db="EMBL/GenBank/DDBJ databases">
        <authorList>
            <consortium name="Pathogen Informatics"/>
        </authorList>
    </citation>
    <scope>NUCLEOTIDE SEQUENCE [LARGE SCALE GENOMIC DNA]</scope>
</reference>
<dbReference type="EMBL" id="UYYG01001155">
    <property type="protein sequence ID" value="VDN56332.1"/>
    <property type="molecule type" value="Genomic_DNA"/>
</dbReference>
<gene>
    <name evidence="1" type="ORF">DME_LOCUS6305</name>
</gene>
<accession>A0A0N4U541</accession>
<dbReference type="OrthoDB" id="10674088at2759"/>
<protein>
    <submittedName>
        <fullName evidence="4">Major sperm protein</fullName>
    </submittedName>
</protein>
<evidence type="ECO:0000313" key="1">
    <source>
        <dbReference type="EMBL" id="VDN56332.1"/>
    </source>
</evidence>
<reference evidence="4" key="1">
    <citation type="submission" date="2017-02" db="UniProtKB">
        <authorList>
            <consortium name="WormBaseParasite"/>
        </authorList>
    </citation>
    <scope>IDENTIFICATION</scope>
</reference>
<proteinExistence type="predicted"/>
<evidence type="ECO:0000313" key="4">
    <source>
        <dbReference type="WBParaSite" id="DME_0000194501-mRNA-1"/>
    </source>
</evidence>
<keyword evidence="3" id="KW-1185">Reference proteome</keyword>
<dbReference type="WBParaSite" id="DME_0000194501-mRNA-1">
    <property type="protein sequence ID" value="DME_0000194501-mRNA-1"/>
    <property type="gene ID" value="DME_0000194501"/>
</dbReference>
<evidence type="ECO:0000313" key="3">
    <source>
        <dbReference type="Proteomes" id="UP000274756"/>
    </source>
</evidence>
<evidence type="ECO:0000313" key="2">
    <source>
        <dbReference type="Proteomes" id="UP000038040"/>
    </source>
</evidence>
<dbReference type="Proteomes" id="UP000038040">
    <property type="component" value="Unplaced"/>
</dbReference>
<organism evidence="2 4">
    <name type="scientific">Dracunculus medinensis</name>
    <name type="common">Guinea worm</name>
    <dbReference type="NCBI Taxonomy" id="318479"/>
    <lineage>
        <taxon>Eukaryota</taxon>
        <taxon>Metazoa</taxon>
        <taxon>Ecdysozoa</taxon>
        <taxon>Nematoda</taxon>
        <taxon>Chromadorea</taxon>
        <taxon>Rhabditida</taxon>
        <taxon>Spirurina</taxon>
        <taxon>Dracunculoidea</taxon>
        <taxon>Dracunculidae</taxon>
        <taxon>Dracunculus</taxon>
    </lineage>
</organism>
<name>A0A0N4U541_DRAME</name>